<dbReference type="PANTHER" id="PTHR43283:SF15">
    <property type="entry name" value="CONSERVED PROTEIN"/>
    <property type="match status" value="1"/>
</dbReference>
<keyword evidence="2" id="KW-0378">Hydrolase</keyword>
<evidence type="ECO:0000259" key="1">
    <source>
        <dbReference type="Pfam" id="PF00144"/>
    </source>
</evidence>
<proteinExistence type="predicted"/>
<dbReference type="PANTHER" id="PTHR43283">
    <property type="entry name" value="BETA-LACTAMASE-RELATED"/>
    <property type="match status" value="1"/>
</dbReference>
<gene>
    <name evidence="2" type="ORF">GP475_08215</name>
</gene>
<name>A0A7H0SQ00_9CORY</name>
<dbReference type="EMBL" id="CP046884">
    <property type="protein sequence ID" value="QNQ90625.1"/>
    <property type="molecule type" value="Genomic_DNA"/>
</dbReference>
<dbReference type="GO" id="GO:0016787">
    <property type="term" value="F:hydrolase activity"/>
    <property type="evidence" value="ECO:0007669"/>
    <property type="project" value="UniProtKB-KW"/>
</dbReference>
<dbReference type="InterPro" id="IPR050789">
    <property type="entry name" value="Diverse_Enzym_Activities"/>
</dbReference>
<dbReference type="InterPro" id="IPR012338">
    <property type="entry name" value="Beta-lactam/transpept-like"/>
</dbReference>
<accession>A0A7H0SQ00</accession>
<sequence length="273" mass="29885">MKALDRVKDFPAAHVSAALVHADQHWQIGDINRSFELASVTKLLTSYGVLLAVEEGALELDQPMGPPGSTVRHLLAHASGVGFDSRRLSKPVGTRRIYSSAGYEILAEELTLLTGIEFPDYLREGIFDPLEMNDTQLYGSAGHEARSTVADLGLFIRELLSPTLLHPDTVLEAFTPQFPELVGVVPGYGMHKPCPWGLGPEIKGEKHPHWMGESMPAQCVGHFGMAGTYVWVHPETQRGMVMLSDEPFGDWAKPLWSEINDAIWAELSSSTAG</sequence>
<keyword evidence="3" id="KW-1185">Reference proteome</keyword>
<dbReference type="KEGG" id="cpoy:GP475_08215"/>
<dbReference type="RefSeq" id="WP_187973937.1">
    <property type="nucleotide sequence ID" value="NZ_CP046884.1"/>
</dbReference>
<dbReference type="Pfam" id="PF00144">
    <property type="entry name" value="Beta-lactamase"/>
    <property type="match status" value="1"/>
</dbReference>
<dbReference type="Gene3D" id="3.40.710.10">
    <property type="entry name" value="DD-peptidase/beta-lactamase superfamily"/>
    <property type="match status" value="1"/>
</dbReference>
<evidence type="ECO:0000313" key="3">
    <source>
        <dbReference type="Proteomes" id="UP000516320"/>
    </source>
</evidence>
<dbReference type="SUPFAM" id="SSF56601">
    <property type="entry name" value="beta-lactamase/transpeptidase-like"/>
    <property type="match status" value="1"/>
</dbReference>
<dbReference type="Proteomes" id="UP000516320">
    <property type="component" value="Chromosome"/>
</dbReference>
<protein>
    <submittedName>
        <fullName evidence="2">Serine hydrolase</fullName>
    </submittedName>
</protein>
<reference evidence="2 3" key="1">
    <citation type="submission" date="2019-12" db="EMBL/GenBank/DDBJ databases">
        <title>Corynebacterium sp. nov., isolated from feces of the Anser Albifrons in China.</title>
        <authorList>
            <person name="Liu Q."/>
        </authorList>
    </citation>
    <scope>NUCLEOTIDE SEQUENCE [LARGE SCALE GENOMIC DNA]</scope>
    <source>
        <strain evidence="2 3">4H37-19</strain>
    </source>
</reference>
<evidence type="ECO:0000313" key="2">
    <source>
        <dbReference type="EMBL" id="QNQ90625.1"/>
    </source>
</evidence>
<organism evidence="2 3">
    <name type="scientific">Corynebacterium poyangense</name>
    <dbReference type="NCBI Taxonomy" id="2684405"/>
    <lineage>
        <taxon>Bacteria</taxon>
        <taxon>Bacillati</taxon>
        <taxon>Actinomycetota</taxon>
        <taxon>Actinomycetes</taxon>
        <taxon>Mycobacteriales</taxon>
        <taxon>Corynebacteriaceae</taxon>
        <taxon>Corynebacterium</taxon>
    </lineage>
</organism>
<feature type="domain" description="Beta-lactamase-related" evidence="1">
    <location>
        <begin position="35"/>
        <end position="247"/>
    </location>
</feature>
<dbReference type="InterPro" id="IPR001466">
    <property type="entry name" value="Beta-lactam-related"/>
</dbReference>
<dbReference type="AlphaFoldDB" id="A0A7H0SQ00"/>